<keyword evidence="1" id="KW-0472">Membrane</keyword>
<proteinExistence type="predicted"/>
<evidence type="ECO:0008006" key="4">
    <source>
        <dbReference type="Google" id="ProtNLM"/>
    </source>
</evidence>
<dbReference type="HOGENOM" id="CLU_042960_1_0_1"/>
<feature type="transmembrane region" description="Helical" evidence="1">
    <location>
        <begin position="211"/>
        <end position="234"/>
    </location>
</feature>
<dbReference type="Pfam" id="PF10318">
    <property type="entry name" value="7TM_GPCR_Srh"/>
    <property type="match status" value="1"/>
</dbReference>
<sequence>MDFFLTVFAIPFIVFPIFSGFPLGLMAVFNISVSVMLYVGYALLFFLFISIMLFFENRYNYLVRRDSETPSRNKKRAIIYILNYSIAIVCVVFMFTGPQSLPDSKQLDHLKLPCLPDAFFENPHFFKLSVNLFVAVPAIGIYCLVIWSQIMFYFFATFHYLNSNKAVSARTSQLQKKFFKTLCIQISVPFISYMIPCGYFMYTVVNTSVDMLFSIFGLVFAATHGLTSTVIMLVGHKPYREAAMEFFGMKQNNSAVGFIVAPSKLSVSNMK</sequence>
<organism evidence="3">
    <name type="scientific">Caenorhabditis brenneri</name>
    <name type="common">Nematode worm</name>
    <dbReference type="NCBI Taxonomy" id="135651"/>
    <lineage>
        <taxon>Eukaryota</taxon>
        <taxon>Metazoa</taxon>
        <taxon>Ecdysozoa</taxon>
        <taxon>Nematoda</taxon>
        <taxon>Chromadorea</taxon>
        <taxon>Rhabditida</taxon>
        <taxon>Rhabditina</taxon>
        <taxon>Rhabditomorpha</taxon>
        <taxon>Rhabditoidea</taxon>
        <taxon>Rhabditidae</taxon>
        <taxon>Peloderinae</taxon>
        <taxon>Caenorhabditis</taxon>
    </lineage>
</organism>
<keyword evidence="3" id="KW-1185">Reference proteome</keyword>
<evidence type="ECO:0000313" key="3">
    <source>
        <dbReference type="Proteomes" id="UP000008068"/>
    </source>
</evidence>
<feature type="transmembrane region" description="Helical" evidence="1">
    <location>
        <begin position="7"/>
        <end position="29"/>
    </location>
</feature>
<feature type="transmembrane region" description="Helical" evidence="1">
    <location>
        <begin position="132"/>
        <end position="161"/>
    </location>
</feature>
<evidence type="ECO:0000313" key="2">
    <source>
        <dbReference type="EMBL" id="EGT50258.1"/>
    </source>
</evidence>
<reference evidence="3" key="1">
    <citation type="submission" date="2011-07" db="EMBL/GenBank/DDBJ databases">
        <authorList>
            <consortium name="Caenorhabditis brenneri Sequencing and Analysis Consortium"/>
            <person name="Wilson R.K."/>
        </authorList>
    </citation>
    <scope>NUCLEOTIDE SEQUENCE [LARGE SCALE GENOMIC DNA]</scope>
    <source>
        <strain evidence="3">PB2801</strain>
    </source>
</reference>
<keyword evidence="1" id="KW-1133">Transmembrane helix</keyword>
<keyword evidence="1" id="KW-0812">Transmembrane</keyword>
<dbReference type="InParanoid" id="G0PB86"/>
<dbReference type="InterPro" id="IPR019422">
    <property type="entry name" value="7TM_GPCR_serpentine_rcpt_Srh"/>
</dbReference>
<feature type="transmembrane region" description="Helical" evidence="1">
    <location>
        <begin position="182"/>
        <end position="205"/>
    </location>
</feature>
<dbReference type="Proteomes" id="UP000008068">
    <property type="component" value="Unassembled WGS sequence"/>
</dbReference>
<dbReference type="AlphaFoldDB" id="G0PB86"/>
<feature type="transmembrane region" description="Helical" evidence="1">
    <location>
        <begin position="35"/>
        <end position="56"/>
    </location>
</feature>
<evidence type="ECO:0000256" key="1">
    <source>
        <dbReference type="SAM" id="Phobius"/>
    </source>
</evidence>
<name>G0PB86_CAEBE</name>
<dbReference type="InterPro" id="IPR053220">
    <property type="entry name" value="Nematode_rcpt-like_serp_H"/>
</dbReference>
<dbReference type="EMBL" id="GL380204">
    <property type="protein sequence ID" value="EGT50258.1"/>
    <property type="molecule type" value="Genomic_DNA"/>
</dbReference>
<accession>G0PB86</accession>
<protein>
    <recommendedName>
        <fullName evidence="4">Serpentine Receptor, class H</fullName>
    </recommendedName>
</protein>
<dbReference type="SUPFAM" id="SSF81321">
    <property type="entry name" value="Family A G protein-coupled receptor-like"/>
    <property type="match status" value="1"/>
</dbReference>
<feature type="transmembrane region" description="Helical" evidence="1">
    <location>
        <begin position="77"/>
        <end position="95"/>
    </location>
</feature>
<gene>
    <name evidence="2" type="ORF">CAEBREN_18624</name>
</gene>
<dbReference type="PANTHER" id="PTHR22941">
    <property type="entry name" value="SERPENTINE RECEPTOR"/>
    <property type="match status" value="1"/>
</dbReference>
<dbReference type="PANTHER" id="PTHR22941:SF308">
    <property type="entry name" value="SERPENTINE RECEPTOR, CLASS H"/>
    <property type="match status" value="1"/>
</dbReference>
<dbReference type="STRING" id="135651.G0PB86"/>